<dbReference type="Proteomes" id="UP001241226">
    <property type="component" value="Chromosome 2"/>
</dbReference>
<organism evidence="2 3">
    <name type="scientific">Vibrio aestuarianus</name>
    <dbReference type="NCBI Taxonomy" id="28171"/>
    <lineage>
        <taxon>Bacteria</taxon>
        <taxon>Pseudomonadati</taxon>
        <taxon>Pseudomonadota</taxon>
        <taxon>Gammaproteobacteria</taxon>
        <taxon>Vibrionales</taxon>
        <taxon>Vibrionaceae</taxon>
        <taxon>Vibrio</taxon>
    </lineage>
</organism>
<evidence type="ECO:0000313" key="1">
    <source>
        <dbReference type="EMBL" id="WGK87287.1"/>
    </source>
</evidence>
<reference evidence="2 3" key="1">
    <citation type="submission" date="2022-02" db="EMBL/GenBank/DDBJ databases">
        <title>Emergence and expansion in Europe of a Vibrio aestuarianus clonal complex pathogenic for oysters.</title>
        <authorList>
            <person name="Mesnil A."/>
            <person name="Travers M.-A."/>
        </authorList>
    </citation>
    <scope>NUCLEOTIDE SEQUENCE [LARGE SCALE GENOMIC DNA]</scope>
    <source>
        <strain evidence="2 3">U17</strain>
    </source>
</reference>
<proteinExistence type="predicted"/>
<dbReference type="InterPro" id="IPR043733">
    <property type="entry name" value="DUF5677"/>
</dbReference>
<dbReference type="EMBL" id="CP118712">
    <property type="protein sequence ID" value="WGK87287.1"/>
    <property type="molecule type" value="Genomic_DNA"/>
</dbReference>
<dbReference type="RefSeq" id="WP_261928183.1">
    <property type="nucleotide sequence ID" value="NZ_CALYLG010000572.1"/>
</dbReference>
<dbReference type="Pfam" id="PF18928">
    <property type="entry name" value="DUF5677"/>
    <property type="match status" value="1"/>
</dbReference>
<gene>
    <name evidence="1" type="ORF">PYE67_14280</name>
    <name evidence="2" type="ORF">PYE67_14660</name>
</gene>
<protein>
    <submittedName>
        <fullName evidence="2">DUF5677 domain-containing protein</fullName>
    </submittedName>
</protein>
<accession>A0ABD7YQV4</accession>
<evidence type="ECO:0000313" key="2">
    <source>
        <dbReference type="EMBL" id="WGK87360.1"/>
    </source>
</evidence>
<dbReference type="EMBL" id="CP118712">
    <property type="protein sequence ID" value="WGK87360.1"/>
    <property type="molecule type" value="Genomic_DNA"/>
</dbReference>
<dbReference type="AlphaFoldDB" id="A0ABD7YQV4"/>
<sequence>MSSNEVKSLLEDSKRILGSLEGKKYAEEVNCFLDLWAKLLSNTEAILVLLDSDFRVESKVLYRISLENLFNIFALLREPKFFEKFKNSSNVAVAKTMRTLDTHLRKDGEEGVDADNVEKLRSSIEQHNDNPIKELGYSIYEAATVSKETSHIYENEYRLLSISHAHSTYLSVVSPVEEKDISDLLLSLKENLQLVLLLVEEQKSKFT</sequence>
<evidence type="ECO:0000313" key="3">
    <source>
        <dbReference type="Proteomes" id="UP001241226"/>
    </source>
</evidence>
<name>A0ABD7YQV4_9VIBR</name>